<sequence length="156" mass="17366">MKIVLASDEYYPVHQDIIIQILHTLGHQVDLFGACASHREEPWVEVADKAAQSIINGSCDEGIFLCWTGTGISIAANKIPGIRAALCTTSETARGARLWNHANVLALSNQLMTRKLAEEILHAWFEPYNHEKGLKGVQSLIELDNRFRKIPAQTFS</sequence>
<accession>A0A0K8MEQ8</accession>
<evidence type="ECO:0000256" key="1">
    <source>
        <dbReference type="ARBA" id="ARBA00008754"/>
    </source>
</evidence>
<dbReference type="STRING" id="1629334.Cva_01021"/>
<dbReference type="GO" id="GO:0009052">
    <property type="term" value="P:pentose-phosphate shunt, non-oxidative branch"/>
    <property type="evidence" value="ECO:0007669"/>
    <property type="project" value="TreeGrafter"/>
</dbReference>
<evidence type="ECO:0000313" key="3">
    <source>
        <dbReference type="Proteomes" id="UP000036771"/>
    </source>
</evidence>
<dbReference type="AlphaFoldDB" id="A0A0K8MEQ8"/>
<comment type="similarity">
    <text evidence="1">Belongs to the LacAB/RpiB family.</text>
</comment>
<gene>
    <name evidence="2" type="primary">rpiB</name>
    <name evidence="2" type="ORF">Cva_01021</name>
</gene>
<dbReference type="SUPFAM" id="SSF89623">
    <property type="entry name" value="Ribose/Galactose isomerase RpiB/AlsB"/>
    <property type="match status" value="1"/>
</dbReference>
<dbReference type="Proteomes" id="UP000036771">
    <property type="component" value="Unassembled WGS sequence"/>
</dbReference>
<dbReference type="OrthoDB" id="1778624at2"/>
<comment type="caution">
    <text evidence="2">The sequence shown here is derived from an EMBL/GenBank/DDBJ whole genome shotgun (WGS) entry which is preliminary data.</text>
</comment>
<dbReference type="EMBL" id="BBVC01000051">
    <property type="protein sequence ID" value="GAO98369.1"/>
    <property type="molecule type" value="Genomic_DNA"/>
</dbReference>
<dbReference type="PIRSF" id="PIRSF005384">
    <property type="entry name" value="RpiB_LacA_B"/>
    <property type="match status" value="1"/>
</dbReference>
<dbReference type="GO" id="GO:0004751">
    <property type="term" value="F:ribose-5-phosphate isomerase activity"/>
    <property type="evidence" value="ECO:0007669"/>
    <property type="project" value="TreeGrafter"/>
</dbReference>
<keyword evidence="2" id="KW-0413">Isomerase</keyword>
<dbReference type="PANTHER" id="PTHR30345:SF2">
    <property type="entry name" value="SUGAR-PHOSPHATE ISOMERASE, RPIB_LACA_LACB FAMILY"/>
    <property type="match status" value="1"/>
</dbReference>
<dbReference type="PANTHER" id="PTHR30345">
    <property type="entry name" value="RIBOSE-5-PHOSPHATE ISOMERASE B"/>
    <property type="match status" value="1"/>
</dbReference>
<dbReference type="Gene3D" id="3.40.1400.10">
    <property type="entry name" value="Sugar-phosphate isomerase, RpiB/LacA/LacB"/>
    <property type="match status" value="1"/>
</dbReference>
<dbReference type="GO" id="GO:0019316">
    <property type="term" value="P:D-allose catabolic process"/>
    <property type="evidence" value="ECO:0007669"/>
    <property type="project" value="TreeGrafter"/>
</dbReference>
<reference evidence="2 3" key="1">
    <citation type="submission" date="2015-03" db="EMBL/GenBank/DDBJ databases">
        <title>Caedibacter varicaedens, whole genome shotgun sequence.</title>
        <authorList>
            <person name="Suzuki H."/>
            <person name="Dapper A.L."/>
            <person name="Gibson A.K."/>
            <person name="Jackson C."/>
            <person name="Lee H."/>
            <person name="Pejaver V.R."/>
            <person name="Doak T."/>
            <person name="Lynch M."/>
        </authorList>
    </citation>
    <scope>NUCLEOTIDE SEQUENCE [LARGE SCALE GENOMIC DNA]</scope>
</reference>
<organism evidence="2 3">
    <name type="scientific">Caedimonas varicaedens</name>
    <dbReference type="NCBI Taxonomy" id="1629334"/>
    <lineage>
        <taxon>Bacteria</taxon>
        <taxon>Pseudomonadati</taxon>
        <taxon>Pseudomonadota</taxon>
        <taxon>Alphaproteobacteria</taxon>
        <taxon>Holosporales</taxon>
        <taxon>Caedimonadaceae</taxon>
        <taxon>Caedimonas</taxon>
    </lineage>
</organism>
<name>A0A0K8MEQ8_9PROT</name>
<evidence type="ECO:0000313" key="2">
    <source>
        <dbReference type="EMBL" id="GAO98369.1"/>
    </source>
</evidence>
<dbReference type="Pfam" id="PF02502">
    <property type="entry name" value="LacAB_rpiB"/>
    <property type="match status" value="1"/>
</dbReference>
<dbReference type="InterPro" id="IPR003500">
    <property type="entry name" value="RpiB_LacA_LacB"/>
</dbReference>
<dbReference type="InterPro" id="IPR036569">
    <property type="entry name" value="RpiB_LacA_LacB_sf"/>
</dbReference>
<protein>
    <submittedName>
        <fullName evidence="2">Ribose-5-phosphate isomerase B</fullName>
    </submittedName>
</protein>
<dbReference type="NCBIfam" id="TIGR00689">
    <property type="entry name" value="rpiB_lacA_lacB"/>
    <property type="match status" value="1"/>
</dbReference>
<proteinExistence type="inferred from homology"/>
<keyword evidence="3" id="KW-1185">Reference proteome</keyword>